<dbReference type="PROSITE" id="PS00041">
    <property type="entry name" value="HTH_ARAC_FAMILY_1"/>
    <property type="match status" value="1"/>
</dbReference>
<dbReference type="InterPro" id="IPR018060">
    <property type="entry name" value="HTH_AraC"/>
</dbReference>
<evidence type="ECO:0000256" key="3">
    <source>
        <dbReference type="ARBA" id="ARBA00023163"/>
    </source>
</evidence>
<keyword evidence="2" id="KW-0238">DNA-binding</keyword>
<keyword evidence="3" id="KW-0804">Transcription</keyword>
<dbReference type="InterPro" id="IPR050204">
    <property type="entry name" value="AraC_XylS_family_regulators"/>
</dbReference>
<keyword evidence="1" id="KW-0805">Transcription regulation</keyword>
<dbReference type="Pfam" id="PF12833">
    <property type="entry name" value="HTH_18"/>
    <property type="match status" value="1"/>
</dbReference>
<keyword evidence="6" id="KW-1185">Reference proteome</keyword>
<dbReference type="PANTHER" id="PTHR46796">
    <property type="entry name" value="HTH-TYPE TRANSCRIPTIONAL ACTIVATOR RHAS-RELATED"/>
    <property type="match status" value="1"/>
</dbReference>
<accession>A0ABS1X5N8</accession>
<proteinExistence type="predicted"/>
<dbReference type="Gene3D" id="1.10.10.60">
    <property type="entry name" value="Homeodomain-like"/>
    <property type="match status" value="1"/>
</dbReference>
<evidence type="ECO:0000313" key="5">
    <source>
        <dbReference type="EMBL" id="MBM0108543.1"/>
    </source>
</evidence>
<evidence type="ECO:0000256" key="1">
    <source>
        <dbReference type="ARBA" id="ARBA00023015"/>
    </source>
</evidence>
<dbReference type="Proteomes" id="UP000661077">
    <property type="component" value="Unassembled WGS sequence"/>
</dbReference>
<reference evidence="5 6" key="1">
    <citation type="journal article" date="2021" name="Int. J. Syst. Evol. Microbiol.">
        <title>Steroidobacter gossypii sp. nov., isolated from soil of cotton cropping field.</title>
        <authorList>
            <person name="Huang R."/>
            <person name="Yang S."/>
            <person name="Zhen C."/>
            <person name="Liu W."/>
        </authorList>
    </citation>
    <scope>NUCLEOTIDE SEQUENCE [LARGE SCALE GENOMIC DNA]</scope>
    <source>
        <strain evidence="5 6">S1-65</strain>
    </source>
</reference>
<organism evidence="5 6">
    <name type="scientific">Steroidobacter gossypii</name>
    <dbReference type="NCBI Taxonomy" id="2805490"/>
    <lineage>
        <taxon>Bacteria</taxon>
        <taxon>Pseudomonadati</taxon>
        <taxon>Pseudomonadota</taxon>
        <taxon>Gammaproteobacteria</taxon>
        <taxon>Steroidobacterales</taxon>
        <taxon>Steroidobacteraceae</taxon>
        <taxon>Steroidobacter</taxon>
    </lineage>
</organism>
<dbReference type="EMBL" id="JAEVLS010000008">
    <property type="protein sequence ID" value="MBM0108543.1"/>
    <property type="molecule type" value="Genomic_DNA"/>
</dbReference>
<evidence type="ECO:0000256" key="2">
    <source>
        <dbReference type="ARBA" id="ARBA00023125"/>
    </source>
</evidence>
<dbReference type="SMART" id="SM00342">
    <property type="entry name" value="HTH_ARAC"/>
    <property type="match status" value="1"/>
</dbReference>
<dbReference type="InterPro" id="IPR009057">
    <property type="entry name" value="Homeodomain-like_sf"/>
</dbReference>
<dbReference type="InterPro" id="IPR018062">
    <property type="entry name" value="HTH_AraC-typ_CS"/>
</dbReference>
<name>A0ABS1X5N8_9GAMM</name>
<comment type="caution">
    <text evidence="5">The sequence shown here is derived from an EMBL/GenBank/DDBJ whole genome shotgun (WGS) entry which is preliminary data.</text>
</comment>
<dbReference type="RefSeq" id="WP_203170696.1">
    <property type="nucleotide sequence ID" value="NZ_JAEVLS010000008.1"/>
</dbReference>
<sequence>MSSIAALASEPREHSRQGEVAWTATLLELLTVAQSKVEVDRQTAQAYLSRATALLAANLERDTEPKADSAFRGRLPRWQVQRLVAYIEENLDQPITSEDLVALTGISAGHLFRTFKATFGQTPFAYIASRRVERAQQMMLTSSDPLCKIALDCGLCDQSHLTRLFRRLVGTTPNEWRREYARGLFESAPRMRAAPDAEFPVGARSSQM</sequence>
<dbReference type="SUPFAM" id="SSF46689">
    <property type="entry name" value="Homeodomain-like"/>
    <property type="match status" value="2"/>
</dbReference>
<gene>
    <name evidence="5" type="ORF">JM946_27740</name>
</gene>
<evidence type="ECO:0000313" key="6">
    <source>
        <dbReference type="Proteomes" id="UP000661077"/>
    </source>
</evidence>
<dbReference type="PROSITE" id="PS01124">
    <property type="entry name" value="HTH_ARAC_FAMILY_2"/>
    <property type="match status" value="1"/>
</dbReference>
<protein>
    <submittedName>
        <fullName evidence="5">Helix-turn-helix transcriptional regulator</fullName>
    </submittedName>
</protein>
<feature type="domain" description="HTH araC/xylS-type" evidence="4">
    <location>
        <begin position="81"/>
        <end position="179"/>
    </location>
</feature>
<dbReference type="PANTHER" id="PTHR46796:SF6">
    <property type="entry name" value="ARAC SUBFAMILY"/>
    <property type="match status" value="1"/>
</dbReference>
<evidence type="ECO:0000259" key="4">
    <source>
        <dbReference type="PROSITE" id="PS01124"/>
    </source>
</evidence>